<dbReference type="PANTHER" id="PTHR23003:SF62">
    <property type="entry name" value="SERINE_ARGININE (SR)-TYPE SHUTTLING MRNA BINDING PROTEIN NPL3"/>
    <property type="match status" value="1"/>
</dbReference>
<evidence type="ECO:0000256" key="6">
    <source>
        <dbReference type="PROSITE-ProRule" id="PRU00176"/>
    </source>
</evidence>
<dbReference type="PROSITE" id="PS50102">
    <property type="entry name" value="RRM"/>
    <property type="match status" value="2"/>
</dbReference>
<feature type="region of interest" description="Disordered" evidence="7">
    <location>
        <begin position="167"/>
        <end position="215"/>
    </location>
</feature>
<dbReference type="InterPro" id="IPR012677">
    <property type="entry name" value="Nucleotide-bd_a/b_plait_sf"/>
</dbReference>
<dbReference type="SUPFAM" id="SSF54928">
    <property type="entry name" value="RNA-binding domain, RBD"/>
    <property type="match status" value="1"/>
</dbReference>
<evidence type="ECO:0000256" key="4">
    <source>
        <dbReference type="ARBA" id="ARBA00022884"/>
    </source>
</evidence>
<proteinExistence type="predicted"/>
<evidence type="ECO:0000256" key="3">
    <source>
        <dbReference type="ARBA" id="ARBA00022737"/>
    </source>
</evidence>
<evidence type="ECO:0000256" key="2">
    <source>
        <dbReference type="ARBA" id="ARBA00022664"/>
    </source>
</evidence>
<name>A0ABQ8F833_9FUNG</name>
<comment type="subcellular location">
    <subcellularLocation>
        <location evidence="1">Nucleus</location>
    </subcellularLocation>
</comment>
<keyword evidence="4 6" id="KW-0694">RNA-binding</keyword>
<protein>
    <recommendedName>
        <fullName evidence="8">RRM domain-containing protein</fullName>
    </recommendedName>
</protein>
<evidence type="ECO:0000259" key="8">
    <source>
        <dbReference type="PROSITE" id="PS50102"/>
    </source>
</evidence>
<keyword evidence="3" id="KW-0677">Repeat</keyword>
<dbReference type="SMART" id="SM00360">
    <property type="entry name" value="RRM"/>
    <property type="match status" value="2"/>
</dbReference>
<dbReference type="InterPro" id="IPR050374">
    <property type="entry name" value="RRT5_SRSF_SR"/>
</dbReference>
<dbReference type="Gene3D" id="3.30.70.330">
    <property type="match status" value="2"/>
</dbReference>
<evidence type="ECO:0000256" key="5">
    <source>
        <dbReference type="ARBA" id="ARBA00023242"/>
    </source>
</evidence>
<evidence type="ECO:0000256" key="1">
    <source>
        <dbReference type="ARBA" id="ARBA00004123"/>
    </source>
</evidence>
<feature type="domain" description="RRM" evidence="8">
    <location>
        <begin position="97"/>
        <end position="168"/>
    </location>
</feature>
<evidence type="ECO:0000313" key="10">
    <source>
        <dbReference type="Proteomes" id="UP001648503"/>
    </source>
</evidence>
<keyword evidence="5" id="KW-0539">Nucleus</keyword>
<dbReference type="InterPro" id="IPR000504">
    <property type="entry name" value="RRM_dom"/>
</dbReference>
<gene>
    <name evidence="9" type="ORF">BASA50_007093</name>
</gene>
<evidence type="ECO:0000313" key="9">
    <source>
        <dbReference type="EMBL" id="KAH6593867.1"/>
    </source>
</evidence>
<keyword evidence="2" id="KW-0507">mRNA processing</keyword>
<dbReference type="EMBL" id="JAFCIX010000344">
    <property type="protein sequence ID" value="KAH6593867.1"/>
    <property type="molecule type" value="Genomic_DNA"/>
</dbReference>
<reference evidence="9 10" key="1">
    <citation type="submission" date="2021-02" db="EMBL/GenBank/DDBJ databases">
        <title>Variation within the Batrachochytrium salamandrivorans European outbreak.</title>
        <authorList>
            <person name="Kelly M."/>
            <person name="Pasmans F."/>
            <person name="Shea T.P."/>
            <person name="Munoz J.F."/>
            <person name="Carranza S."/>
            <person name="Cuomo C.A."/>
            <person name="Martel A."/>
        </authorList>
    </citation>
    <scope>NUCLEOTIDE SEQUENCE [LARGE SCALE GENOMIC DNA]</scope>
    <source>
        <strain evidence="9 10">AMFP18/2</strain>
    </source>
</reference>
<comment type="caution">
    <text evidence="9">The sequence shown here is derived from an EMBL/GenBank/DDBJ whole genome shotgun (WGS) entry which is preliminary data.</text>
</comment>
<feature type="compositionally biased region" description="Low complexity" evidence="7">
    <location>
        <begin position="169"/>
        <end position="182"/>
    </location>
</feature>
<dbReference type="InterPro" id="IPR035979">
    <property type="entry name" value="RBD_domain_sf"/>
</dbReference>
<dbReference type="Pfam" id="PF00076">
    <property type="entry name" value="RRM_1"/>
    <property type="match status" value="2"/>
</dbReference>
<sequence length="215" mass="24000">MSGHHSSSFTRVYIGRLPRDVTEREVEKLAREFGRVRDIRVLAGFAFVEFSDSRDARDCVRELDNSRYDGERLIAQPARSDSDRRDRDSTALRRGEFSISVQGLPPRTSWQDLKDLFRKSGHVVFTNTDANGDGVVEFSNEGDKTAAIEQFDKYDYQGCILSVKENVASGNSNGNGTTGRSPSPRRRSPSPRGRSASPRGRSVSPRGRSSSPKRD</sequence>
<accession>A0ABQ8F833</accession>
<dbReference type="PANTHER" id="PTHR23003">
    <property type="entry name" value="RNA RECOGNITION MOTIF RRM DOMAIN CONTAINING PROTEIN"/>
    <property type="match status" value="1"/>
</dbReference>
<organism evidence="9 10">
    <name type="scientific">Batrachochytrium salamandrivorans</name>
    <dbReference type="NCBI Taxonomy" id="1357716"/>
    <lineage>
        <taxon>Eukaryota</taxon>
        <taxon>Fungi</taxon>
        <taxon>Fungi incertae sedis</taxon>
        <taxon>Chytridiomycota</taxon>
        <taxon>Chytridiomycota incertae sedis</taxon>
        <taxon>Chytridiomycetes</taxon>
        <taxon>Rhizophydiales</taxon>
        <taxon>Rhizophydiales incertae sedis</taxon>
        <taxon>Batrachochytrium</taxon>
    </lineage>
</organism>
<dbReference type="Proteomes" id="UP001648503">
    <property type="component" value="Unassembled WGS sequence"/>
</dbReference>
<evidence type="ECO:0000256" key="7">
    <source>
        <dbReference type="SAM" id="MobiDB-lite"/>
    </source>
</evidence>
<feature type="compositionally biased region" description="Low complexity" evidence="7">
    <location>
        <begin position="190"/>
        <end position="215"/>
    </location>
</feature>
<keyword evidence="10" id="KW-1185">Reference proteome</keyword>
<feature type="domain" description="RRM" evidence="8">
    <location>
        <begin position="10"/>
        <end position="80"/>
    </location>
</feature>